<dbReference type="PANTHER" id="PTHR44688">
    <property type="entry name" value="DNA-BINDING TRANSCRIPTIONAL ACTIVATOR DEVR_DOSR"/>
    <property type="match status" value="1"/>
</dbReference>
<dbReference type="InterPro" id="IPR036388">
    <property type="entry name" value="WH-like_DNA-bd_sf"/>
</dbReference>
<dbReference type="SMART" id="SM00421">
    <property type="entry name" value="HTH_LUXR"/>
    <property type="match status" value="1"/>
</dbReference>
<gene>
    <name evidence="6" type="ORF">KB449_29755</name>
</gene>
<dbReference type="Proteomes" id="UP001161691">
    <property type="component" value="Unassembled WGS sequence"/>
</dbReference>
<dbReference type="Pfam" id="PF17874">
    <property type="entry name" value="TPR_MalT"/>
    <property type="match status" value="1"/>
</dbReference>
<dbReference type="Pfam" id="PF00196">
    <property type="entry name" value="GerE"/>
    <property type="match status" value="1"/>
</dbReference>
<dbReference type="InterPro" id="IPR000792">
    <property type="entry name" value="Tscrpt_reg_LuxR_C"/>
</dbReference>
<comment type="caution">
    <text evidence="6">The sequence shown here is derived from an EMBL/GenBank/DDBJ whole genome shotgun (WGS) entry which is preliminary data.</text>
</comment>
<dbReference type="InterPro" id="IPR011990">
    <property type="entry name" value="TPR-like_helical_dom_sf"/>
</dbReference>
<evidence type="ECO:0000256" key="3">
    <source>
        <dbReference type="ARBA" id="ARBA00023163"/>
    </source>
</evidence>
<dbReference type="SUPFAM" id="SSF52540">
    <property type="entry name" value="P-loop containing nucleoside triphosphate hydrolases"/>
    <property type="match status" value="1"/>
</dbReference>
<dbReference type="PANTHER" id="PTHR44688:SF16">
    <property type="entry name" value="DNA-BINDING TRANSCRIPTIONAL ACTIVATOR DEVR_DOSR"/>
    <property type="match status" value="1"/>
</dbReference>
<dbReference type="PRINTS" id="PR00038">
    <property type="entry name" value="HTHLUXR"/>
</dbReference>
<dbReference type="Pfam" id="PF25873">
    <property type="entry name" value="WHD_MalT"/>
    <property type="match status" value="1"/>
</dbReference>
<keyword evidence="4" id="KW-0175">Coiled coil</keyword>
<dbReference type="PROSITE" id="PS50043">
    <property type="entry name" value="HTH_LUXR_2"/>
    <property type="match status" value="1"/>
</dbReference>
<dbReference type="Gene3D" id="1.10.10.10">
    <property type="entry name" value="Winged helix-like DNA-binding domain superfamily/Winged helix DNA-binding domain"/>
    <property type="match status" value="1"/>
</dbReference>
<dbReference type="RefSeq" id="WP_282911818.1">
    <property type="nucleotide sequence ID" value="NZ_JAGRPV010000001.1"/>
</dbReference>
<dbReference type="InterPro" id="IPR041617">
    <property type="entry name" value="TPR_MalT"/>
</dbReference>
<accession>A0ABT6TQN3</accession>
<evidence type="ECO:0000259" key="5">
    <source>
        <dbReference type="PROSITE" id="PS50043"/>
    </source>
</evidence>
<feature type="coiled-coil region" evidence="4">
    <location>
        <begin position="593"/>
        <end position="656"/>
    </location>
</feature>
<evidence type="ECO:0000256" key="1">
    <source>
        <dbReference type="ARBA" id="ARBA00023015"/>
    </source>
</evidence>
<feature type="domain" description="HTH luxR-type" evidence="5">
    <location>
        <begin position="832"/>
        <end position="897"/>
    </location>
</feature>
<dbReference type="CDD" id="cd06170">
    <property type="entry name" value="LuxR_C_like"/>
    <property type="match status" value="1"/>
</dbReference>
<dbReference type="InterPro" id="IPR027417">
    <property type="entry name" value="P-loop_NTPase"/>
</dbReference>
<dbReference type="EMBL" id="JAGRPV010000001">
    <property type="protein sequence ID" value="MDI4649159.1"/>
    <property type="molecule type" value="Genomic_DNA"/>
</dbReference>
<dbReference type="SUPFAM" id="SSF46894">
    <property type="entry name" value="C-terminal effector domain of the bipartite response regulators"/>
    <property type="match status" value="1"/>
</dbReference>
<keyword evidence="2" id="KW-0238">DNA-binding</keyword>
<evidence type="ECO:0000256" key="4">
    <source>
        <dbReference type="SAM" id="Coils"/>
    </source>
</evidence>
<protein>
    <submittedName>
        <fullName evidence="6">LuxR C-terminal-related transcriptional regulator</fullName>
    </submittedName>
</protein>
<dbReference type="Gene3D" id="1.25.40.10">
    <property type="entry name" value="Tetratricopeptide repeat domain"/>
    <property type="match status" value="1"/>
</dbReference>
<sequence length="899" mass="99890">MNVQILTTKLYIPVSRSKTIPRPRLFERLNDGLDRKLTLVSASAGFGKTTLIGEWAAGCGRPVAWLSLDERDNDAARFLAHLVAAVNRITEPIGGDGALPRISQPSSTESALTILLNEVSAIPTPFVLVLDDFHVIRAKPIDDAVAFLLEHLPPQMHLVIATREDPQLPLSRLRVRGDLTELRAADLRFSAGEAAAFFNEAMGLALSADDIEALESRTEGWIAGLQLAALSMRGREDIPAFIRAFAGDNRYIIDYLVEEVLRRQPESMRSFLLQTSILERLSGPLCDAVTGEGEGSARLEALEKGNFFVVPLDDRREWYRYHHLFGEVLAVHLEADQPDRIAELHRRASRWYERHGSAADAIRHALAAGDDARAADLIECAWPEMRRLRQGLAVLGWLRALPDELIRRRPVLSVAFAWALMAGGEFGAVEERLQDAERRLETTASSQASMADRVVVDEEEFRHLPGTIAGYRAARAQVLGDIPAAIRYARRVLELVPEGDHLRRGAAAALLGLAAWTSGDLETAYRMFDEGMAGVLLAGNISDAIGGAIALADIRIAQGRLRQAMRVYERGLEVAESHGERMSRGTIDIHVAMSELDREHNDLQAAADRLLKGKELNERALRPQIGYRWYVAMARVAEANEDLNGALSLLHEAERLYKGHFFPNVRPISAMKTRIWLAMGRLDDALDWVREQGLSAYDELSYLREFEHVTLARTLLAKYRRDRSDHSIRQVLGLLERLLQAAEEGGRAGSSIEILILQAMAHETRGNRLDALGPLERALALAESEAYVRIFADVGQPMAALLEAALKQGVSPGYITQLLSALGRAESRAAHKHTLSEPLSDRELEVLRLFRTELSGPDIARMLHISLNTLRSHTKNIYSKLEVNNRRAAVRRAEELDLD</sequence>
<reference evidence="6" key="1">
    <citation type="submission" date="2023-04" db="EMBL/GenBank/DDBJ databases">
        <title>Comparative genomic analysis of Cohnella hashimotonis sp. nov., isolated from the International Space Station.</title>
        <authorList>
            <person name="Venkateswaran K."/>
            <person name="Simpson A."/>
        </authorList>
    </citation>
    <scope>NUCLEOTIDE SEQUENCE</scope>
    <source>
        <strain evidence="6">F6_2S_P_1</strain>
    </source>
</reference>
<dbReference type="InterPro" id="IPR016032">
    <property type="entry name" value="Sig_transdc_resp-reg_C-effctor"/>
</dbReference>
<evidence type="ECO:0000313" key="6">
    <source>
        <dbReference type="EMBL" id="MDI4649159.1"/>
    </source>
</evidence>
<keyword evidence="3" id="KW-0804">Transcription</keyword>
<proteinExistence type="predicted"/>
<organism evidence="6 7">
    <name type="scientific">Cohnella hashimotonis</name>
    <dbReference type="NCBI Taxonomy" id="2826895"/>
    <lineage>
        <taxon>Bacteria</taxon>
        <taxon>Bacillati</taxon>
        <taxon>Bacillota</taxon>
        <taxon>Bacilli</taxon>
        <taxon>Bacillales</taxon>
        <taxon>Paenibacillaceae</taxon>
        <taxon>Cohnella</taxon>
    </lineage>
</organism>
<name>A0ABT6TQN3_9BACL</name>
<evidence type="ECO:0000313" key="7">
    <source>
        <dbReference type="Proteomes" id="UP001161691"/>
    </source>
</evidence>
<dbReference type="SUPFAM" id="SSF48452">
    <property type="entry name" value="TPR-like"/>
    <property type="match status" value="1"/>
</dbReference>
<keyword evidence="7" id="KW-1185">Reference proteome</keyword>
<evidence type="ECO:0000256" key="2">
    <source>
        <dbReference type="ARBA" id="ARBA00023125"/>
    </source>
</evidence>
<keyword evidence="1" id="KW-0805">Transcription regulation</keyword>
<dbReference type="Gene3D" id="3.40.50.300">
    <property type="entry name" value="P-loop containing nucleotide triphosphate hydrolases"/>
    <property type="match status" value="1"/>
</dbReference>
<dbReference type="InterPro" id="IPR059106">
    <property type="entry name" value="WHD_MalT"/>
</dbReference>